<sequence>MFTELFASLAELLSSPLRLGIISGGIGLGIVVGAIPGLTATMGIALALPLTFGMPPELGVSLLIGIFVGAIHGGGVPGILVRTPGTPASSASMLDGYSLTEQGRASFALGVHATASASGTICAAIIMTFASQLLARGALQFGPAQFFLLGLVGLTVVASFAGQSAVRGMIAALLGLLLSTVGLDPITAASRFTFGSFELASGLNIIPVLIGLFALSQVFEDLLTKRTDESANDESRMSGFKVELPSFKLFRRLMPTLLKSGIIGTGIGAIPGPGAVLGGFIPYAEARRTSKEPEKFGKGSEEGLAAAEAGNNAAAIGALVPTLALGLPGEAATAVMLGGFMIHGLHPGPMLFQQSPEIVNSLYAAVLLAAPILFVLAVIFARYAFLIAYVRPAYLVPTIVLFSVIGSYAIRNSIFDVAVAVMFGVIGLIAQRNRYPIVPILLGLVLGPIIESNFRRALLISRGDPMIFVDSPVSIALIAIGVISLWMGLRLSRKNVD</sequence>
<feature type="transmembrane region" description="Helical" evidence="1">
    <location>
        <begin position="466"/>
        <end position="489"/>
    </location>
</feature>
<proteinExistence type="predicted"/>
<evidence type="ECO:0000313" key="4">
    <source>
        <dbReference type="Proteomes" id="UP001196509"/>
    </source>
</evidence>
<dbReference type="EMBL" id="JAICBX010000003">
    <property type="protein sequence ID" value="MBW8639180.1"/>
    <property type="molecule type" value="Genomic_DNA"/>
</dbReference>
<feature type="transmembrane region" description="Helical" evidence="1">
    <location>
        <begin position="168"/>
        <end position="187"/>
    </location>
</feature>
<feature type="transmembrane region" description="Helical" evidence="1">
    <location>
        <begin position="141"/>
        <end position="162"/>
    </location>
</feature>
<feature type="transmembrane region" description="Helical" evidence="1">
    <location>
        <begin position="107"/>
        <end position="129"/>
    </location>
</feature>
<evidence type="ECO:0000256" key="1">
    <source>
        <dbReference type="SAM" id="Phobius"/>
    </source>
</evidence>
<accession>A0AAE2ZR02</accession>
<protein>
    <submittedName>
        <fullName evidence="3">Tripartite tricarboxylate transporter permease</fullName>
    </submittedName>
</protein>
<feature type="transmembrane region" description="Helical" evidence="1">
    <location>
        <begin position="199"/>
        <end position="219"/>
    </location>
</feature>
<dbReference type="PANTHER" id="PTHR35342">
    <property type="entry name" value="TRICARBOXYLIC TRANSPORT PROTEIN"/>
    <property type="match status" value="1"/>
</dbReference>
<feature type="transmembrane region" description="Helical" evidence="1">
    <location>
        <begin position="436"/>
        <end position="454"/>
    </location>
</feature>
<dbReference type="PANTHER" id="PTHR35342:SF5">
    <property type="entry name" value="TRICARBOXYLIC TRANSPORT PROTEIN"/>
    <property type="match status" value="1"/>
</dbReference>
<feature type="transmembrane region" description="Helical" evidence="1">
    <location>
        <begin position="362"/>
        <end position="380"/>
    </location>
</feature>
<evidence type="ECO:0000259" key="2">
    <source>
        <dbReference type="Pfam" id="PF01970"/>
    </source>
</evidence>
<dbReference type="InterPro" id="IPR002823">
    <property type="entry name" value="DUF112_TM"/>
</dbReference>
<feature type="transmembrane region" description="Helical" evidence="1">
    <location>
        <begin position="60"/>
        <end position="80"/>
    </location>
</feature>
<dbReference type="AlphaFoldDB" id="A0AAE2ZR02"/>
<dbReference type="Pfam" id="PF01970">
    <property type="entry name" value="TctA"/>
    <property type="match status" value="1"/>
</dbReference>
<feature type="transmembrane region" description="Helical" evidence="1">
    <location>
        <begin position="386"/>
        <end position="406"/>
    </location>
</feature>
<keyword evidence="1" id="KW-0472">Membrane</keyword>
<dbReference type="RefSeq" id="WP_220229884.1">
    <property type="nucleotide sequence ID" value="NZ_JAICBX010000003.1"/>
</dbReference>
<evidence type="ECO:0000313" key="3">
    <source>
        <dbReference type="EMBL" id="MBW8639180.1"/>
    </source>
</evidence>
<feature type="transmembrane region" description="Helical" evidence="1">
    <location>
        <begin position="20"/>
        <end position="48"/>
    </location>
</feature>
<comment type="caution">
    <text evidence="3">The sequence shown here is derived from an EMBL/GenBank/DDBJ whole genome shotgun (WGS) entry which is preliminary data.</text>
</comment>
<keyword evidence="4" id="KW-1185">Reference proteome</keyword>
<name>A0AAE2ZR02_9HYPH</name>
<feature type="transmembrane region" description="Helical" evidence="1">
    <location>
        <begin position="413"/>
        <end position="430"/>
    </location>
</feature>
<gene>
    <name evidence="3" type="ORF">K1W69_18435</name>
</gene>
<keyword evidence="1" id="KW-1133">Transmembrane helix</keyword>
<keyword evidence="1" id="KW-0812">Transmembrane</keyword>
<feature type="domain" description="DUF112" evidence="2">
    <location>
        <begin position="20"/>
        <end position="442"/>
    </location>
</feature>
<organism evidence="3 4">
    <name type="scientific">Flavimaribacter sediminis</name>
    <dbReference type="NCBI Taxonomy" id="2865987"/>
    <lineage>
        <taxon>Bacteria</taxon>
        <taxon>Pseudomonadati</taxon>
        <taxon>Pseudomonadota</taxon>
        <taxon>Alphaproteobacteria</taxon>
        <taxon>Hyphomicrobiales</taxon>
        <taxon>Rhizobiaceae</taxon>
        <taxon>Flavimaribacter</taxon>
    </lineage>
</organism>
<reference evidence="3" key="1">
    <citation type="submission" date="2021-08" db="EMBL/GenBank/DDBJ databases">
        <title>Hoeflea bacterium WL0058 sp. nov., isolated from the sediment.</title>
        <authorList>
            <person name="Wang L."/>
            <person name="Zhang D."/>
        </authorList>
    </citation>
    <scope>NUCLEOTIDE SEQUENCE</scope>
    <source>
        <strain evidence="3">WL0058</strain>
    </source>
</reference>
<dbReference type="Proteomes" id="UP001196509">
    <property type="component" value="Unassembled WGS sequence"/>
</dbReference>